<proteinExistence type="predicted"/>
<evidence type="ECO:0000256" key="1">
    <source>
        <dbReference type="SAM" id="MobiDB-lite"/>
    </source>
</evidence>
<protein>
    <submittedName>
        <fullName evidence="2">Uncharacterized protein</fullName>
    </submittedName>
</protein>
<evidence type="ECO:0000313" key="3">
    <source>
        <dbReference type="Proteomes" id="UP000324222"/>
    </source>
</evidence>
<sequence length="59" mass="6595">MSSESLASRCRGAQHHRLASTGTRYRPYAKAYLFYSVSPRHPNFASLDEMETPPPAVPT</sequence>
<gene>
    <name evidence="2" type="ORF">E2C01_009486</name>
</gene>
<evidence type="ECO:0000313" key="2">
    <source>
        <dbReference type="EMBL" id="MPC16656.1"/>
    </source>
</evidence>
<comment type="caution">
    <text evidence="2">The sequence shown here is derived from an EMBL/GenBank/DDBJ whole genome shotgun (WGS) entry which is preliminary data.</text>
</comment>
<dbReference type="EMBL" id="VSRR010000524">
    <property type="protein sequence ID" value="MPC16656.1"/>
    <property type="molecule type" value="Genomic_DNA"/>
</dbReference>
<feature type="region of interest" description="Disordered" evidence="1">
    <location>
        <begin position="1"/>
        <end position="21"/>
    </location>
</feature>
<keyword evidence="3" id="KW-1185">Reference proteome</keyword>
<organism evidence="2 3">
    <name type="scientific">Portunus trituberculatus</name>
    <name type="common">Swimming crab</name>
    <name type="synonym">Neptunus trituberculatus</name>
    <dbReference type="NCBI Taxonomy" id="210409"/>
    <lineage>
        <taxon>Eukaryota</taxon>
        <taxon>Metazoa</taxon>
        <taxon>Ecdysozoa</taxon>
        <taxon>Arthropoda</taxon>
        <taxon>Crustacea</taxon>
        <taxon>Multicrustacea</taxon>
        <taxon>Malacostraca</taxon>
        <taxon>Eumalacostraca</taxon>
        <taxon>Eucarida</taxon>
        <taxon>Decapoda</taxon>
        <taxon>Pleocyemata</taxon>
        <taxon>Brachyura</taxon>
        <taxon>Eubrachyura</taxon>
        <taxon>Portunoidea</taxon>
        <taxon>Portunidae</taxon>
        <taxon>Portuninae</taxon>
        <taxon>Portunus</taxon>
    </lineage>
</organism>
<reference evidence="2 3" key="1">
    <citation type="submission" date="2019-05" db="EMBL/GenBank/DDBJ databases">
        <title>Another draft genome of Portunus trituberculatus and its Hox gene families provides insights of decapod evolution.</title>
        <authorList>
            <person name="Jeong J.-H."/>
            <person name="Song I."/>
            <person name="Kim S."/>
            <person name="Choi T."/>
            <person name="Kim D."/>
            <person name="Ryu S."/>
            <person name="Kim W."/>
        </authorList>
    </citation>
    <scope>NUCLEOTIDE SEQUENCE [LARGE SCALE GENOMIC DNA]</scope>
    <source>
        <tissue evidence="2">Muscle</tissue>
    </source>
</reference>
<dbReference type="AlphaFoldDB" id="A0A5B7D5X0"/>
<dbReference type="Proteomes" id="UP000324222">
    <property type="component" value="Unassembled WGS sequence"/>
</dbReference>
<accession>A0A5B7D5X0</accession>
<name>A0A5B7D5X0_PORTR</name>